<proteinExistence type="predicted"/>
<dbReference type="AlphaFoldDB" id="A0A0K2W7K0"/>
<dbReference type="InterPro" id="IPR038555">
    <property type="entry name" value="Zincin_1_sf"/>
</dbReference>
<dbReference type="SUPFAM" id="SSF55486">
    <property type="entry name" value="Metalloproteases ('zincins'), catalytic domain"/>
    <property type="match status" value="1"/>
</dbReference>
<reference evidence="2" key="1">
    <citation type="submission" date="2014-08" db="EMBL/GenBank/DDBJ databases">
        <authorList>
            <person name="Edwards T."/>
        </authorList>
    </citation>
    <scope>NUCLEOTIDE SEQUENCE [LARGE SCALE GENOMIC DNA]</scope>
</reference>
<evidence type="ECO:0000313" key="2">
    <source>
        <dbReference type="Proteomes" id="UP000182888"/>
    </source>
</evidence>
<dbReference type="Gene3D" id="3.30.2010.20">
    <property type="match status" value="1"/>
</dbReference>
<dbReference type="Proteomes" id="UP000182888">
    <property type="component" value="Unassembled WGS sequence"/>
</dbReference>
<evidence type="ECO:0000313" key="1">
    <source>
        <dbReference type="EMBL" id="CDX63334.1"/>
    </source>
</evidence>
<evidence type="ECO:0008006" key="3">
    <source>
        <dbReference type="Google" id="ProtNLM"/>
    </source>
</evidence>
<organism evidence="1 2">
    <name type="scientific">Mesorhizobium plurifarium</name>
    <dbReference type="NCBI Taxonomy" id="69974"/>
    <lineage>
        <taxon>Bacteria</taxon>
        <taxon>Pseudomonadati</taxon>
        <taxon>Pseudomonadota</taxon>
        <taxon>Alphaproteobacteria</taxon>
        <taxon>Hyphomicrobiales</taxon>
        <taxon>Phyllobacteriaceae</taxon>
        <taxon>Mesorhizobium</taxon>
    </lineage>
</organism>
<sequence length="145" mass="16568">MARIYKTRTWHDQLSPSMDEMELLALEAYAHLPDEFRQLTGEIVIQIADFPTDEIMDDLSLETPFDLLGLFEGRGIAERWNPQTGEGPNRVTLYRRAILDYWAENEETLGDIVTHVLIHEIGHHFGLSDDDMERIEEAAEQAAAG</sequence>
<dbReference type="Pfam" id="PF06262">
    <property type="entry name" value="Zincin_1"/>
    <property type="match status" value="1"/>
</dbReference>
<name>A0A0K2W7K0_MESPL</name>
<dbReference type="CDD" id="cd12952">
    <property type="entry name" value="MMP_ACEL2062"/>
    <property type="match status" value="1"/>
</dbReference>
<protein>
    <recommendedName>
        <fullName evidence="3">Metallopeptidase family protein</fullName>
    </recommendedName>
</protein>
<accession>A0A0K2W7K0</accession>
<gene>
    <name evidence="1" type="ORF">MPL1032_80271</name>
</gene>
<dbReference type="EMBL" id="CCND01000051">
    <property type="protein sequence ID" value="CDX63334.1"/>
    <property type="molecule type" value="Genomic_DNA"/>
</dbReference>
<dbReference type="InterPro" id="IPR010428">
    <property type="entry name" value="Zincin_1"/>
</dbReference>